<evidence type="ECO:0000256" key="6">
    <source>
        <dbReference type="ARBA" id="ARBA00022989"/>
    </source>
</evidence>
<feature type="transmembrane region" description="Helical" evidence="9">
    <location>
        <begin position="147"/>
        <end position="167"/>
    </location>
</feature>
<keyword evidence="12" id="KW-1185">Reference proteome</keyword>
<dbReference type="InterPro" id="IPR005279">
    <property type="entry name" value="Dipep/tripep_permease"/>
</dbReference>
<comment type="caution">
    <text evidence="11">The sequence shown here is derived from an EMBL/GenBank/DDBJ whole genome shotgun (WGS) entry which is preliminary data.</text>
</comment>
<proteinExistence type="inferred from homology"/>
<protein>
    <submittedName>
        <fullName evidence="11">MFS transporter</fullName>
    </submittedName>
</protein>
<dbReference type="Proteomes" id="UP000254101">
    <property type="component" value="Unassembled WGS sequence"/>
</dbReference>
<dbReference type="RefSeq" id="WP_115492648.1">
    <property type="nucleotide sequence ID" value="NZ_JACHWW010000001.1"/>
</dbReference>
<keyword evidence="3" id="KW-1003">Cell membrane</keyword>
<dbReference type="Gene3D" id="1.20.1250.20">
    <property type="entry name" value="MFS general substrate transporter like domains"/>
    <property type="match status" value="2"/>
</dbReference>
<evidence type="ECO:0000256" key="1">
    <source>
        <dbReference type="ARBA" id="ARBA00004651"/>
    </source>
</evidence>
<evidence type="ECO:0000256" key="5">
    <source>
        <dbReference type="ARBA" id="ARBA00022856"/>
    </source>
</evidence>
<evidence type="ECO:0000313" key="12">
    <source>
        <dbReference type="Proteomes" id="UP000254101"/>
    </source>
</evidence>
<sequence>MTTALAPGSEKTWFGQPRGLTVLFLTNMWEQFSYYGMRALLVYYMTIELLIEQGMSSYIYGTYTALAYFTPIFGGIIADRWLGKRRAVILGGTIMALGHFLMAFEPMLYIALGTIALGNGFFLPSLPSQINDLYAADDPRRPWAYNIYYVGVNIGGFLAPLICGTLGEFYGWHYGFGAAGIGMVIGLTIYLLGGKYLPPETREPAAVEAEEGGTWQGFDRATLMLLGALLLAVTLFRSAYEQVGNTVALWANEGVDRTAFAFEIPMTWFQSLNPMIVILLTPFLLARWRRQAEAGTEHSPLQKMAIGALVVAGAYVLLAFVAGIQQDGQASWIWLVAFFLILTTGELYILPNGLGIFARLAPQRLGASTVASWFFAIFTGSLAGGFVGSFWSEISPSIYFGLLAAIAVAAAIVLRLLDAPARRVFDARFGSSEQVPDTKVGSTAGI</sequence>
<keyword evidence="5" id="KW-0571">Peptide transport</keyword>
<feature type="transmembrane region" description="Helical" evidence="9">
    <location>
        <begin position="221"/>
        <end position="240"/>
    </location>
</feature>
<keyword evidence="2 8" id="KW-0813">Transport</keyword>
<keyword evidence="4 8" id="KW-0812">Transmembrane</keyword>
<dbReference type="NCBIfam" id="TIGR00924">
    <property type="entry name" value="yjdL_sub1_fam"/>
    <property type="match status" value="1"/>
</dbReference>
<dbReference type="InterPro" id="IPR036259">
    <property type="entry name" value="MFS_trans_sf"/>
</dbReference>
<reference evidence="11 12" key="1">
    <citation type="submission" date="2018-07" db="EMBL/GenBank/DDBJ databases">
        <title>Erythrobacter nanhaiensis sp. nov., a novel member of the genus Erythrobacter isolated from the South China Sea.</title>
        <authorList>
            <person name="Chen X."/>
            <person name="Liu J."/>
        </authorList>
    </citation>
    <scope>NUCLEOTIDE SEQUENCE [LARGE SCALE GENOMIC DNA]</scope>
    <source>
        <strain evidence="11 12">S-5</strain>
    </source>
</reference>
<dbReference type="CDD" id="cd17346">
    <property type="entry name" value="MFS_DtpA_like"/>
    <property type="match status" value="1"/>
</dbReference>
<dbReference type="PANTHER" id="PTHR23517">
    <property type="entry name" value="RESISTANCE PROTEIN MDTM, PUTATIVE-RELATED-RELATED"/>
    <property type="match status" value="1"/>
</dbReference>
<dbReference type="InterPro" id="IPR050171">
    <property type="entry name" value="MFS_Transporters"/>
</dbReference>
<evidence type="ECO:0000256" key="8">
    <source>
        <dbReference type="RuleBase" id="RU003755"/>
    </source>
</evidence>
<evidence type="ECO:0000313" key="11">
    <source>
        <dbReference type="EMBL" id="RDS78425.1"/>
    </source>
</evidence>
<organism evidence="11 12">
    <name type="scientific">Alteriqipengyuania lutimaris</name>
    <dbReference type="NCBI Taxonomy" id="1538146"/>
    <lineage>
        <taxon>Bacteria</taxon>
        <taxon>Pseudomonadati</taxon>
        <taxon>Pseudomonadota</taxon>
        <taxon>Alphaproteobacteria</taxon>
        <taxon>Sphingomonadales</taxon>
        <taxon>Erythrobacteraceae</taxon>
        <taxon>Alteriqipengyuania</taxon>
    </lineage>
</organism>
<accession>A0A395LNX7</accession>
<dbReference type="OrthoDB" id="9772725at2"/>
<dbReference type="PROSITE" id="PS01022">
    <property type="entry name" value="PTR2_1"/>
    <property type="match status" value="1"/>
</dbReference>
<feature type="transmembrane region" description="Helical" evidence="9">
    <location>
        <begin position="173"/>
        <end position="192"/>
    </location>
</feature>
<dbReference type="AlphaFoldDB" id="A0A395LNX7"/>
<feature type="transmembrane region" description="Helical" evidence="9">
    <location>
        <begin position="108"/>
        <end position="126"/>
    </location>
</feature>
<keyword evidence="7 9" id="KW-0472">Membrane</keyword>
<dbReference type="SUPFAM" id="SSF103473">
    <property type="entry name" value="MFS general substrate transporter"/>
    <property type="match status" value="1"/>
</dbReference>
<evidence type="ECO:0000256" key="4">
    <source>
        <dbReference type="ARBA" id="ARBA00022692"/>
    </source>
</evidence>
<name>A0A395LNX7_9SPHN</name>
<keyword evidence="6 9" id="KW-1133">Transmembrane helix</keyword>
<dbReference type="InterPro" id="IPR018456">
    <property type="entry name" value="PTR2_symporter_CS"/>
</dbReference>
<gene>
    <name evidence="11" type="ORF">DL238_12970</name>
</gene>
<dbReference type="InterPro" id="IPR000109">
    <property type="entry name" value="POT_fam"/>
</dbReference>
<dbReference type="GO" id="GO:0006857">
    <property type="term" value="P:oligopeptide transport"/>
    <property type="evidence" value="ECO:0007669"/>
    <property type="project" value="InterPro"/>
</dbReference>
<feature type="transmembrane region" description="Helical" evidence="9">
    <location>
        <begin position="397"/>
        <end position="417"/>
    </location>
</feature>
<dbReference type="InterPro" id="IPR020846">
    <property type="entry name" value="MFS_dom"/>
</dbReference>
<dbReference type="GO" id="GO:0005886">
    <property type="term" value="C:plasma membrane"/>
    <property type="evidence" value="ECO:0007669"/>
    <property type="project" value="UniProtKB-SubCell"/>
</dbReference>
<feature type="transmembrane region" description="Helical" evidence="9">
    <location>
        <begin position="306"/>
        <end position="325"/>
    </location>
</feature>
<dbReference type="PROSITE" id="PS50850">
    <property type="entry name" value="MFS"/>
    <property type="match status" value="1"/>
</dbReference>
<dbReference type="GO" id="GO:1904680">
    <property type="term" value="F:peptide transmembrane transporter activity"/>
    <property type="evidence" value="ECO:0007669"/>
    <property type="project" value="InterPro"/>
</dbReference>
<keyword evidence="5" id="KW-0653">Protein transport</keyword>
<feature type="transmembrane region" description="Helical" evidence="9">
    <location>
        <begin position="57"/>
        <end position="78"/>
    </location>
</feature>
<evidence type="ECO:0000256" key="9">
    <source>
        <dbReference type="SAM" id="Phobius"/>
    </source>
</evidence>
<evidence type="ECO:0000259" key="10">
    <source>
        <dbReference type="PROSITE" id="PS50850"/>
    </source>
</evidence>
<evidence type="ECO:0000256" key="3">
    <source>
        <dbReference type="ARBA" id="ARBA00022475"/>
    </source>
</evidence>
<evidence type="ECO:0000256" key="2">
    <source>
        <dbReference type="ARBA" id="ARBA00022448"/>
    </source>
</evidence>
<feature type="transmembrane region" description="Helical" evidence="9">
    <location>
        <begin position="260"/>
        <end position="285"/>
    </location>
</feature>
<dbReference type="PROSITE" id="PS01023">
    <property type="entry name" value="PTR2_2"/>
    <property type="match status" value="1"/>
</dbReference>
<comment type="similarity">
    <text evidence="8">Belongs to the major facilitator superfamily. Proton-dependent oligopeptide transporter (POT/PTR) (TC 2.A.17) family.</text>
</comment>
<feature type="transmembrane region" description="Helical" evidence="9">
    <location>
        <begin position="370"/>
        <end position="391"/>
    </location>
</feature>
<feature type="transmembrane region" description="Helical" evidence="9">
    <location>
        <begin position="331"/>
        <end position="350"/>
    </location>
</feature>
<evidence type="ECO:0000256" key="7">
    <source>
        <dbReference type="ARBA" id="ARBA00023136"/>
    </source>
</evidence>
<feature type="domain" description="Major facilitator superfamily (MFS) profile" evidence="10">
    <location>
        <begin position="19"/>
        <end position="422"/>
    </location>
</feature>
<dbReference type="Pfam" id="PF00854">
    <property type="entry name" value="PTR2"/>
    <property type="match status" value="2"/>
</dbReference>
<dbReference type="PANTHER" id="PTHR23517:SF15">
    <property type="entry name" value="PROTON-DEPENDENT OLIGOPEPTIDE FAMILY TRANSPORT PROTEIN"/>
    <property type="match status" value="1"/>
</dbReference>
<comment type="subcellular location">
    <subcellularLocation>
        <location evidence="1">Cell membrane</location>
        <topology evidence="1">Multi-pass membrane protein</topology>
    </subcellularLocation>
    <subcellularLocation>
        <location evidence="8">Membrane</location>
        <topology evidence="8">Multi-pass membrane protein</topology>
    </subcellularLocation>
</comment>
<dbReference type="EMBL" id="QRBB01000001">
    <property type="protein sequence ID" value="RDS78425.1"/>
    <property type="molecule type" value="Genomic_DNA"/>
</dbReference>